<protein>
    <submittedName>
        <fullName evidence="2">Uncharacterized protein</fullName>
    </submittedName>
</protein>
<feature type="transmembrane region" description="Helical" evidence="1">
    <location>
        <begin position="103"/>
        <end position="126"/>
    </location>
</feature>
<accession>A0ABW0RF31</accession>
<keyword evidence="3" id="KW-1185">Reference proteome</keyword>
<evidence type="ECO:0000313" key="3">
    <source>
        <dbReference type="Proteomes" id="UP001595978"/>
    </source>
</evidence>
<dbReference type="Proteomes" id="UP001595978">
    <property type="component" value="Unassembled WGS sequence"/>
</dbReference>
<keyword evidence="1" id="KW-0472">Membrane</keyword>
<organism evidence="2 3">
    <name type="scientific">Ureibacillus suwonensis</name>
    <dbReference type="NCBI Taxonomy" id="313007"/>
    <lineage>
        <taxon>Bacteria</taxon>
        <taxon>Bacillati</taxon>
        <taxon>Bacillota</taxon>
        <taxon>Bacilli</taxon>
        <taxon>Bacillales</taxon>
        <taxon>Caryophanaceae</taxon>
        <taxon>Ureibacillus</taxon>
    </lineage>
</organism>
<feature type="transmembrane region" description="Helical" evidence="1">
    <location>
        <begin position="42"/>
        <end position="59"/>
    </location>
</feature>
<evidence type="ECO:0000313" key="2">
    <source>
        <dbReference type="EMBL" id="MFC5542498.1"/>
    </source>
</evidence>
<feature type="transmembrane region" description="Helical" evidence="1">
    <location>
        <begin position="7"/>
        <end position="27"/>
    </location>
</feature>
<dbReference type="RefSeq" id="WP_390309909.1">
    <property type="nucleotide sequence ID" value="NZ_JBHSNQ010000164.1"/>
</dbReference>
<keyword evidence="1" id="KW-0812">Transmembrane</keyword>
<reference evidence="3" key="1">
    <citation type="journal article" date="2019" name="Int. J. Syst. Evol. Microbiol.">
        <title>The Global Catalogue of Microorganisms (GCM) 10K type strain sequencing project: providing services to taxonomists for standard genome sequencing and annotation.</title>
        <authorList>
            <consortium name="The Broad Institute Genomics Platform"/>
            <consortium name="The Broad Institute Genome Sequencing Center for Infectious Disease"/>
            <person name="Wu L."/>
            <person name="Ma J."/>
        </authorList>
    </citation>
    <scope>NUCLEOTIDE SEQUENCE [LARGE SCALE GENOMIC DNA]</scope>
    <source>
        <strain evidence="3">CCUG 56331</strain>
    </source>
</reference>
<sequence length="135" mass="15619">MEKVMRYGWKILWIIGLLILAIISIDLKQEIEEGTNYRIEGYLWYIFFIHFVWGIYLSLISIKQWKIQFNFPLFIGAFLPCLIVSLIIPISSITSGTVPFGPWFVKVHSTGLVEMAAGFTLILSIFHGTKEEKPY</sequence>
<dbReference type="EMBL" id="JBHSNQ010000164">
    <property type="protein sequence ID" value="MFC5542498.1"/>
    <property type="molecule type" value="Genomic_DNA"/>
</dbReference>
<comment type="caution">
    <text evidence="2">The sequence shown here is derived from an EMBL/GenBank/DDBJ whole genome shotgun (WGS) entry which is preliminary data.</text>
</comment>
<evidence type="ECO:0000256" key="1">
    <source>
        <dbReference type="SAM" id="Phobius"/>
    </source>
</evidence>
<keyword evidence="1" id="KW-1133">Transmembrane helix</keyword>
<name>A0ABW0RF31_9BACL</name>
<gene>
    <name evidence="2" type="ORF">ACFPOH_12365</name>
</gene>
<proteinExistence type="predicted"/>
<feature type="transmembrane region" description="Helical" evidence="1">
    <location>
        <begin position="71"/>
        <end position="91"/>
    </location>
</feature>